<dbReference type="PANTHER" id="PTHR11199:SF0">
    <property type="entry name" value="LD34181P-RELATED"/>
    <property type="match status" value="1"/>
</dbReference>
<feature type="region of interest" description="Disordered" evidence="1">
    <location>
        <begin position="1"/>
        <end position="138"/>
    </location>
</feature>
<dbReference type="GO" id="GO:0005634">
    <property type="term" value="C:nucleus"/>
    <property type="evidence" value="ECO:0007669"/>
    <property type="project" value="TreeGrafter"/>
</dbReference>
<dbReference type="GO" id="GO:0007062">
    <property type="term" value="P:sister chromatid cohesion"/>
    <property type="evidence" value="ECO:0007669"/>
    <property type="project" value="UniProtKB-ARBA"/>
</dbReference>
<dbReference type="GO" id="GO:0003682">
    <property type="term" value="F:chromatin binding"/>
    <property type="evidence" value="ECO:0007669"/>
    <property type="project" value="TreeGrafter"/>
</dbReference>
<dbReference type="PANTHER" id="PTHR11199">
    <property type="entry name" value="STROMAL ANTIGEN"/>
    <property type="match status" value="1"/>
</dbReference>
<comment type="caution">
    <text evidence="3">The sequence shown here is derived from an EMBL/GenBank/DDBJ whole genome shotgun (WGS) entry which is preliminary data.</text>
</comment>
<dbReference type="InterPro" id="IPR039662">
    <property type="entry name" value="Cohesin_Scc3/SA"/>
</dbReference>
<feature type="domain" description="SCD" evidence="2">
    <location>
        <begin position="388"/>
        <end position="477"/>
    </location>
</feature>
<dbReference type="InterPro" id="IPR048610">
    <property type="entry name" value="SCC3_C"/>
</dbReference>
<dbReference type="GO" id="GO:0008278">
    <property type="term" value="C:cohesin complex"/>
    <property type="evidence" value="ECO:0007669"/>
    <property type="project" value="TreeGrafter"/>
</dbReference>
<feature type="compositionally biased region" description="Basic residues" evidence="1">
    <location>
        <begin position="1"/>
        <end position="16"/>
    </location>
</feature>
<evidence type="ECO:0000313" key="3">
    <source>
        <dbReference type="EMBL" id="KAK5782333.1"/>
    </source>
</evidence>
<sequence>MAQLRRSIRTRSKRKQLTVDSDSDSDSNISAIESDKVTTAISQNYNTENSKGENEDQEESTDDSLPELSSSSSEEEEDPNDSDYLEPSAARKRKRSTRSSSRSTNGDKPKNKKSSSQQPPVKKKKTNIKKTTTSNYNLPLTEEEQNDYLENVKAMEHSELFEALSESDDISIDEYLRGWLENYTTNRDLLLQDFVNFLLDCCGALVHVEQHDIHNNESATDTITEIQLLFEKQKVHEFHLMTSRINSKTSSYPNLYKNFVEFMSGFLDIANDMQLLYVESQEDNDELIMGPLVIDILTWLSAFSTTNVRCFRYIATLSLYLYQDFLTDHIVDLEKNYLAKFTKQLSLEKRKKRKNQTVIFKLENNIEEIQNSKIITENIIENIIKICFVHRFKDVDEIIRSESVLHLSTWIKNYPEYFMKVTYLKYFGWLLSDTSNIVRSQVLKVLPNIITFNHSKKTDNSAIRQFFERFRQRILDIALKDVDLEVRLYATNILTEIVSLGYLEDDEILAISSLIFDDNNVKVSAHNKNSRFLNSVSKFMTKIINEACTDFLKNNESLDENMAPIKLSALVKVGIFMRFISNSFLFYAQDNHDSSKLEKHHLLYQASEFLSPYFNNEIMTICKLLSDDNTYETIFNTIEQVSKDNKSTQSELEGSNDTSITMFNTTPLLPTNNNNVILYLIVLDGLCHGASSIKNQQKANVVKSVLPHLLGLFKNLPIHSPDILPPLLNIFNLFTFEDWIQSENEKAILEITHIITKTIDECVLPSCAQSNIYYNALSNTLAHIENFKKRELDEVWLNEISHIKLHLMKFFSENAENLTDAKQFNDFISTVYCTYINKLVLIGKVYPVEFDHNLLVQLFDRIFSRFPEYYKQVDTEIIPQISFKLPVILVSWQIHKWAEISKKSLLLSNKEFTNENLNNNDIDNIRGNTTDDKESNNSYNNTSHGSIIKTLNTISAILDQFYSILITLRLNNSTNVHDLFKIKWELSNAIIDIFVAIICFELQLPEANRDWKTLIAEKFPTYLPKDIQEQLMETFLYLESLHANENEIQLEKINDENVILNDIHNSPYFKETEKELLVYLIKLKGLLRLGLISDSIITRLKLNENKFNSLYQSILNDEIFEDVLSNNVKTGTSHITSVHEDDSINEIPLHSDSRATTTELDPLEESSVSSTQENSKNHNTIESRQELDTIHEQSREESARKEIEESQEDPIEGNSDTEN</sequence>
<feature type="region of interest" description="Disordered" evidence="1">
    <location>
        <begin position="1148"/>
        <end position="1219"/>
    </location>
</feature>
<dbReference type="GO" id="GO:0000785">
    <property type="term" value="C:chromatin"/>
    <property type="evidence" value="ECO:0007669"/>
    <property type="project" value="TreeGrafter"/>
</dbReference>
<dbReference type="EMBL" id="JAWIZZ010000006">
    <property type="protein sequence ID" value="KAK5782333.1"/>
    <property type="molecule type" value="Genomic_DNA"/>
</dbReference>
<accession>A0AAN7WJV0</accession>
<dbReference type="Proteomes" id="UP001306508">
    <property type="component" value="Unassembled WGS sequence"/>
</dbReference>
<dbReference type="Gene3D" id="1.25.10.10">
    <property type="entry name" value="Leucine-rich Repeat Variant"/>
    <property type="match status" value="1"/>
</dbReference>
<name>A0AAN7WJV0_9SACH</name>
<feature type="compositionally biased region" description="Acidic residues" evidence="1">
    <location>
        <begin position="73"/>
        <end position="84"/>
    </location>
</feature>
<feature type="compositionally biased region" description="Polar residues" evidence="1">
    <location>
        <begin position="37"/>
        <end position="49"/>
    </location>
</feature>
<proteinExistence type="predicted"/>
<dbReference type="PROSITE" id="PS51425">
    <property type="entry name" value="SCD"/>
    <property type="match status" value="1"/>
</dbReference>
<dbReference type="InterPro" id="IPR020839">
    <property type="entry name" value="SCD"/>
</dbReference>
<evidence type="ECO:0000256" key="1">
    <source>
        <dbReference type="SAM" id="MobiDB-lite"/>
    </source>
</evidence>
<dbReference type="InterPro" id="IPR013721">
    <property type="entry name" value="STAG"/>
</dbReference>
<reference evidence="4" key="1">
    <citation type="submission" date="2023-07" db="EMBL/GenBank/DDBJ databases">
        <title>A draft genome of Kazachstania heterogenica Y-27499.</title>
        <authorList>
            <person name="Donic C."/>
            <person name="Kralova J.S."/>
            <person name="Fidel L."/>
            <person name="Ben-Dor S."/>
            <person name="Jung S."/>
        </authorList>
    </citation>
    <scope>NUCLEOTIDE SEQUENCE [LARGE SCALE GENOMIC DNA]</scope>
    <source>
        <strain evidence="4">Y27499</strain>
    </source>
</reference>
<feature type="compositionally biased region" description="Basic and acidic residues" evidence="1">
    <location>
        <begin position="1175"/>
        <end position="1204"/>
    </location>
</feature>
<dbReference type="InterPro" id="IPR016024">
    <property type="entry name" value="ARM-type_fold"/>
</dbReference>
<dbReference type="Pfam" id="PF21767">
    <property type="entry name" value="SCC3_C"/>
    <property type="match status" value="1"/>
</dbReference>
<evidence type="ECO:0000259" key="2">
    <source>
        <dbReference type="PROSITE" id="PS51425"/>
    </source>
</evidence>
<keyword evidence="4" id="KW-1185">Reference proteome</keyword>
<feature type="compositionally biased region" description="Acidic residues" evidence="1">
    <location>
        <begin position="55"/>
        <end position="65"/>
    </location>
</feature>
<protein>
    <recommendedName>
        <fullName evidence="2">SCD domain-containing protein</fullName>
    </recommendedName>
</protein>
<dbReference type="Pfam" id="PF08514">
    <property type="entry name" value="STAG"/>
    <property type="match status" value="1"/>
</dbReference>
<evidence type="ECO:0000313" key="4">
    <source>
        <dbReference type="Proteomes" id="UP001306508"/>
    </source>
</evidence>
<organism evidence="3 4">
    <name type="scientific">Arxiozyma heterogenica</name>
    <dbReference type="NCBI Taxonomy" id="278026"/>
    <lineage>
        <taxon>Eukaryota</taxon>
        <taxon>Fungi</taxon>
        <taxon>Dikarya</taxon>
        <taxon>Ascomycota</taxon>
        <taxon>Saccharomycotina</taxon>
        <taxon>Saccharomycetes</taxon>
        <taxon>Saccharomycetales</taxon>
        <taxon>Saccharomycetaceae</taxon>
        <taxon>Arxiozyma</taxon>
    </lineage>
</organism>
<dbReference type="Pfam" id="PF21581">
    <property type="entry name" value="SCD"/>
    <property type="match status" value="1"/>
</dbReference>
<dbReference type="InterPro" id="IPR011989">
    <property type="entry name" value="ARM-like"/>
</dbReference>
<gene>
    <name evidence="3" type="ORF">RI543_000269</name>
</gene>
<feature type="compositionally biased region" description="Acidic residues" evidence="1">
    <location>
        <begin position="1205"/>
        <end position="1219"/>
    </location>
</feature>
<dbReference type="AlphaFoldDB" id="A0AAN7WJV0"/>
<dbReference type="SUPFAM" id="SSF48371">
    <property type="entry name" value="ARM repeat"/>
    <property type="match status" value="1"/>
</dbReference>